<evidence type="ECO:0000313" key="2">
    <source>
        <dbReference type="EMBL" id="SNS41733.1"/>
    </source>
</evidence>
<dbReference type="InterPro" id="IPR032093">
    <property type="entry name" value="PhoD_N"/>
</dbReference>
<dbReference type="Gene3D" id="2.60.40.380">
    <property type="entry name" value="Purple acid phosphatase-like, N-terminal"/>
    <property type="match status" value="1"/>
</dbReference>
<dbReference type="RefSeq" id="WP_218822312.1">
    <property type="nucleotide sequence ID" value="NZ_FZOO01000004.1"/>
</dbReference>
<dbReference type="InterPro" id="IPR006311">
    <property type="entry name" value="TAT_signal"/>
</dbReference>
<name>A0A239ECI3_9ACTN</name>
<accession>A0A239ECI3</accession>
<evidence type="ECO:0000259" key="1">
    <source>
        <dbReference type="Pfam" id="PF16655"/>
    </source>
</evidence>
<keyword evidence="3" id="KW-1185">Reference proteome</keyword>
<protein>
    <submittedName>
        <fullName evidence="2">PhoD-like phosphatase, N-terminal domain</fullName>
    </submittedName>
</protein>
<feature type="domain" description="Phospholipase D N-terminal" evidence="1">
    <location>
        <begin position="59"/>
        <end position="146"/>
    </location>
</feature>
<dbReference type="AlphaFoldDB" id="A0A239ECI3"/>
<dbReference type="PROSITE" id="PS51318">
    <property type="entry name" value="TAT"/>
    <property type="match status" value="1"/>
</dbReference>
<dbReference type="InterPro" id="IPR052900">
    <property type="entry name" value="Phospholipid_Metab_Enz"/>
</dbReference>
<dbReference type="PANTHER" id="PTHR43606">
    <property type="entry name" value="PHOSPHATASE, PUTATIVE (AFU_ORTHOLOGUE AFUA_6G08710)-RELATED"/>
    <property type="match status" value="1"/>
</dbReference>
<dbReference type="Pfam" id="PF16655">
    <property type="entry name" value="PhoD_N"/>
    <property type="match status" value="1"/>
</dbReference>
<organism evidence="2 3">
    <name type="scientific">Geodermatophilus pulveris</name>
    <dbReference type="NCBI Taxonomy" id="1564159"/>
    <lineage>
        <taxon>Bacteria</taxon>
        <taxon>Bacillati</taxon>
        <taxon>Actinomycetota</taxon>
        <taxon>Actinomycetes</taxon>
        <taxon>Geodermatophilales</taxon>
        <taxon>Geodermatophilaceae</taxon>
        <taxon>Geodermatophilus</taxon>
    </lineage>
</organism>
<sequence>MSPSPDRRPPAARGLSRRHLLQGAVVLGAGAGLGALGGTAPAALGAPALLRSRPEARWGVQSGDVRARSAVVWSKADRPARMLVEVAATEDFRRPRGHWSVDVGPDTDHTGQVRLEGLPAGTELFYRVRFDDGGRLGEALVGRLRTAPRDRRDVSFAWSGDVAGQG</sequence>
<dbReference type="SUPFAM" id="SSF55961">
    <property type="entry name" value="Bet v1-like"/>
    <property type="match status" value="1"/>
</dbReference>
<dbReference type="PANTHER" id="PTHR43606:SF1">
    <property type="entry name" value="PHOD-LIKE PHOSPHATASE METALLOPHOSPHATASE DOMAIN-CONTAINING PROTEIN"/>
    <property type="match status" value="1"/>
</dbReference>
<dbReference type="EMBL" id="FZOO01000004">
    <property type="protein sequence ID" value="SNS41733.1"/>
    <property type="molecule type" value="Genomic_DNA"/>
</dbReference>
<reference evidence="3" key="1">
    <citation type="submission" date="2017-06" db="EMBL/GenBank/DDBJ databases">
        <authorList>
            <person name="Varghese N."/>
            <person name="Submissions S."/>
        </authorList>
    </citation>
    <scope>NUCLEOTIDE SEQUENCE [LARGE SCALE GENOMIC DNA]</scope>
    <source>
        <strain evidence="3">DSM 46839</strain>
    </source>
</reference>
<proteinExistence type="predicted"/>
<evidence type="ECO:0000313" key="3">
    <source>
        <dbReference type="Proteomes" id="UP000198373"/>
    </source>
</evidence>
<dbReference type="Proteomes" id="UP000198373">
    <property type="component" value="Unassembled WGS sequence"/>
</dbReference>
<gene>
    <name evidence="2" type="ORF">SAMN06893096_10427</name>
</gene>